<name>A0A9P1I6K8_9PELO</name>
<dbReference type="EMBL" id="CANHGI010000001">
    <property type="protein sequence ID" value="CAI5440492.1"/>
    <property type="molecule type" value="Genomic_DNA"/>
</dbReference>
<keyword evidence="2" id="KW-1185">Reference proteome</keyword>
<evidence type="ECO:0008006" key="3">
    <source>
        <dbReference type="Google" id="ProtNLM"/>
    </source>
</evidence>
<sequence>MEFPSKIYLILPLPELLTSREDDYEPDKLGWLDLPWDIREKIYKILDDKGLGKMINSSKTCQEEVIKFVKNYITSIRFIQKSEAKFELRVGLFGADCEKNVDICDLSAEIPKSEHPVSEETTEFFEFSKHVSAIFKNHQDGITSACYRRSFREGAYKFYPGMNVKSLAISNFFRWFDQSKETLKSLRIELLNEFSINFLEHTKLEKIRIAGSFDISSISISTEQMRNQFKEFHIVNPKSGIRELLEYDFDVLIFDLNHWKIEDYQRLVKAWIKSEIDQNFNERRCDLSKENMQYFYINRYVIFENVDVDIYGESEYDKVYRVDDPYGWSWLEFRMEVDEDLDESIIWISTRKTIRRVSLLKNGENWMGRFTNRNEN</sequence>
<dbReference type="AlphaFoldDB" id="A0A9P1I6K8"/>
<gene>
    <name evidence="1" type="ORF">CAMP_LOCUS3129</name>
</gene>
<evidence type="ECO:0000313" key="2">
    <source>
        <dbReference type="Proteomes" id="UP001152747"/>
    </source>
</evidence>
<organism evidence="1 2">
    <name type="scientific">Caenorhabditis angaria</name>
    <dbReference type="NCBI Taxonomy" id="860376"/>
    <lineage>
        <taxon>Eukaryota</taxon>
        <taxon>Metazoa</taxon>
        <taxon>Ecdysozoa</taxon>
        <taxon>Nematoda</taxon>
        <taxon>Chromadorea</taxon>
        <taxon>Rhabditida</taxon>
        <taxon>Rhabditina</taxon>
        <taxon>Rhabditomorpha</taxon>
        <taxon>Rhabditoidea</taxon>
        <taxon>Rhabditidae</taxon>
        <taxon>Peloderinae</taxon>
        <taxon>Caenorhabditis</taxon>
    </lineage>
</organism>
<accession>A0A9P1I6K8</accession>
<comment type="caution">
    <text evidence="1">The sequence shown here is derived from an EMBL/GenBank/DDBJ whole genome shotgun (WGS) entry which is preliminary data.</text>
</comment>
<protein>
    <recommendedName>
        <fullName evidence="3">F-box domain-containing protein</fullName>
    </recommendedName>
</protein>
<dbReference type="Proteomes" id="UP001152747">
    <property type="component" value="Unassembled WGS sequence"/>
</dbReference>
<proteinExistence type="predicted"/>
<evidence type="ECO:0000313" key="1">
    <source>
        <dbReference type="EMBL" id="CAI5440492.1"/>
    </source>
</evidence>
<reference evidence="1" key="1">
    <citation type="submission" date="2022-11" db="EMBL/GenBank/DDBJ databases">
        <authorList>
            <person name="Kikuchi T."/>
        </authorList>
    </citation>
    <scope>NUCLEOTIDE SEQUENCE</scope>
    <source>
        <strain evidence="1">PS1010</strain>
    </source>
</reference>